<keyword evidence="1" id="KW-0732">Signal</keyword>
<dbReference type="KEGG" id="amob:HG15A2_13420"/>
<dbReference type="RefSeq" id="WP_145058964.1">
    <property type="nucleotide sequence ID" value="NZ_CP036263.1"/>
</dbReference>
<gene>
    <name evidence="2" type="ORF">HG15A2_13420</name>
</gene>
<organism evidence="2 3">
    <name type="scientific">Adhaeretor mobilis</name>
    <dbReference type="NCBI Taxonomy" id="1930276"/>
    <lineage>
        <taxon>Bacteria</taxon>
        <taxon>Pseudomonadati</taxon>
        <taxon>Planctomycetota</taxon>
        <taxon>Planctomycetia</taxon>
        <taxon>Pirellulales</taxon>
        <taxon>Lacipirellulaceae</taxon>
        <taxon>Adhaeretor</taxon>
    </lineage>
</organism>
<dbReference type="Proteomes" id="UP000319852">
    <property type="component" value="Chromosome"/>
</dbReference>
<evidence type="ECO:0000313" key="3">
    <source>
        <dbReference type="Proteomes" id="UP000319852"/>
    </source>
</evidence>
<dbReference type="InterPro" id="IPR013424">
    <property type="entry name" value="Ice-binding_C"/>
</dbReference>
<dbReference type="NCBIfam" id="TIGR02595">
    <property type="entry name" value="PEP_CTERM"/>
    <property type="match status" value="1"/>
</dbReference>
<keyword evidence="3" id="KW-1185">Reference proteome</keyword>
<evidence type="ECO:0000313" key="2">
    <source>
        <dbReference type="EMBL" id="QDS98070.1"/>
    </source>
</evidence>
<feature type="chain" id="PRO_5022103573" description="PEP-CTERM protein-sorting domain-containing protein" evidence="1">
    <location>
        <begin position="26"/>
        <end position="250"/>
    </location>
</feature>
<feature type="signal peptide" evidence="1">
    <location>
        <begin position="1"/>
        <end position="25"/>
    </location>
</feature>
<dbReference type="EMBL" id="CP036263">
    <property type="protein sequence ID" value="QDS98070.1"/>
    <property type="molecule type" value="Genomic_DNA"/>
</dbReference>
<evidence type="ECO:0008006" key="4">
    <source>
        <dbReference type="Google" id="ProtNLM"/>
    </source>
</evidence>
<name>A0A517MT57_9BACT</name>
<sequence precursor="true">MKLHTLALSTLLTLALTSFGSTLSAAILTGSGGNLPIPVPNPAWPPGQAPLQVSFGPGFTGAWGAGVHPNWLGGFVANGPIPSAFNTGTIRYDFTTLPLGYLPSGTFMIFGDVDGGSTLAERFDLRAFDSANAPITTEWLGATTGPNTVHAITGTGTGTAGAIVPGNMPGWDWNGINPNTYRVAGSTFGGNPSVAVALVTNQPIYRLQLNKPFTHYGFGLQAPLVPEPSSILLTLTTGIGGVATRRRRSL</sequence>
<protein>
    <recommendedName>
        <fullName evidence="4">PEP-CTERM protein-sorting domain-containing protein</fullName>
    </recommendedName>
</protein>
<evidence type="ECO:0000256" key="1">
    <source>
        <dbReference type="SAM" id="SignalP"/>
    </source>
</evidence>
<reference evidence="2 3" key="1">
    <citation type="submission" date="2019-02" db="EMBL/GenBank/DDBJ databases">
        <title>Deep-cultivation of Planctomycetes and their phenomic and genomic characterization uncovers novel biology.</title>
        <authorList>
            <person name="Wiegand S."/>
            <person name="Jogler M."/>
            <person name="Boedeker C."/>
            <person name="Pinto D."/>
            <person name="Vollmers J."/>
            <person name="Rivas-Marin E."/>
            <person name="Kohn T."/>
            <person name="Peeters S.H."/>
            <person name="Heuer A."/>
            <person name="Rast P."/>
            <person name="Oberbeckmann S."/>
            <person name="Bunk B."/>
            <person name="Jeske O."/>
            <person name="Meyerdierks A."/>
            <person name="Storesund J.E."/>
            <person name="Kallscheuer N."/>
            <person name="Luecker S."/>
            <person name="Lage O.M."/>
            <person name="Pohl T."/>
            <person name="Merkel B.J."/>
            <person name="Hornburger P."/>
            <person name="Mueller R.-W."/>
            <person name="Bruemmer F."/>
            <person name="Labrenz M."/>
            <person name="Spormann A.M."/>
            <person name="Op den Camp H."/>
            <person name="Overmann J."/>
            <person name="Amann R."/>
            <person name="Jetten M.S.M."/>
            <person name="Mascher T."/>
            <person name="Medema M.H."/>
            <person name="Devos D.P."/>
            <person name="Kaster A.-K."/>
            <person name="Ovreas L."/>
            <person name="Rohde M."/>
            <person name="Galperin M.Y."/>
            <person name="Jogler C."/>
        </authorList>
    </citation>
    <scope>NUCLEOTIDE SEQUENCE [LARGE SCALE GENOMIC DNA]</scope>
    <source>
        <strain evidence="2 3">HG15A2</strain>
    </source>
</reference>
<accession>A0A517MT57</accession>
<proteinExistence type="predicted"/>
<dbReference type="AlphaFoldDB" id="A0A517MT57"/>